<reference evidence="16" key="2">
    <citation type="submission" date="2025-08" db="UniProtKB">
        <authorList>
            <consortium name="Ensembl"/>
        </authorList>
    </citation>
    <scope>IDENTIFICATION</scope>
</reference>
<dbReference type="GO" id="GO:0004693">
    <property type="term" value="F:cyclin-dependent protein serine/threonine kinase activity"/>
    <property type="evidence" value="ECO:0007669"/>
    <property type="project" value="UniProtKB-EC"/>
</dbReference>
<dbReference type="EC" id="2.7.11.22" evidence="3"/>
<evidence type="ECO:0000256" key="11">
    <source>
        <dbReference type="ARBA" id="ARBA00047811"/>
    </source>
</evidence>
<dbReference type="CDD" id="cd07843">
    <property type="entry name" value="STKc_CDC2L1"/>
    <property type="match status" value="1"/>
</dbReference>
<feature type="compositionally biased region" description="Basic and acidic residues" evidence="14">
    <location>
        <begin position="20"/>
        <end position="34"/>
    </location>
</feature>
<dbReference type="InterPro" id="IPR050108">
    <property type="entry name" value="CDK"/>
</dbReference>
<sequence length="734" mass="85584">MGDEKETWKVKTLDEILLEKKRRRELEERADPKSQKNFSPGLVPQADDRESKRDTPEEGELRDQRMEITIRNSPYTQEDSTEDRGEEDDSLAIKPPQQMARKDKSHHRKEEKRKDKRRHRSHSDEGGKHARPKDKEKERESERRKRQWDEVRAQRDWERQKRMDQARAHSRRERDRLEQLERQRERDRKLREQQKEQRELKDRERRVDDRRKDRGTRRDVPSHHRMLPEEYDEKTKQSHHSRSPNRLARDRSEHSEQRKTSKEEKPEGKNLFADLQDISDSERKTSTAESSIALINATHQHQANATFCPAVPESRFDHDSELTGEGDPTPQSQTHSRSPTPEENYIPDSPPISPAEQKKELPKYLPALQGCRSVEEFQCLNRIEEGTYGVVYRAKDKKTDEIVALKRLKMEKEKEGFPITSLREINTILKAQHPNIVTVREIVVGSNMDKIYIVMNYVEHDLKSLMETMKQPFLPGEVKTLMIQLLRGVRHLHDNWILHRDLKTSNLLLSHKGILKIGDFGLAREYGSPLKPYTPIVVTLWYRSPELLLGAKEYSTAVDMWSVGCIFGELLTQKPLFPGKSEIDQINKVFKDLGSPSEKIWPGYNELPAVKKMTFTEYPYNNLRKRFGALLSDQGFDLMNKFLTYCPSKRILSDEGLKHEYFRETPLPIDPSMFPTWPAKSEQQRVKRGTSPRPPEGGLGYSHLGDDDLRDTGFHLTTSNQGASAVGPGFSLKF</sequence>
<evidence type="ECO:0000256" key="5">
    <source>
        <dbReference type="ARBA" id="ARBA00022553"/>
    </source>
</evidence>
<evidence type="ECO:0000313" key="17">
    <source>
        <dbReference type="Proteomes" id="UP000694558"/>
    </source>
</evidence>
<dbReference type="InterPro" id="IPR000719">
    <property type="entry name" value="Prot_kinase_dom"/>
</dbReference>
<dbReference type="Gene3D" id="3.30.200.20">
    <property type="entry name" value="Phosphorylase Kinase, domain 1"/>
    <property type="match status" value="1"/>
</dbReference>
<evidence type="ECO:0000256" key="8">
    <source>
        <dbReference type="ARBA" id="ARBA00022777"/>
    </source>
</evidence>
<evidence type="ECO:0000256" key="12">
    <source>
        <dbReference type="ARBA" id="ARBA00048367"/>
    </source>
</evidence>
<keyword evidence="8" id="KW-0418">Kinase</keyword>
<dbReference type="FunFam" id="1.10.510.10:FF:000124">
    <property type="entry name" value="cyclin-dependent kinase 11B isoform X1"/>
    <property type="match status" value="1"/>
</dbReference>
<reference evidence="16" key="1">
    <citation type="submission" date="2023-05" db="EMBL/GenBank/DDBJ databases">
        <title>High-quality long-read genome of Scophthalmus maximus.</title>
        <authorList>
            <person name="Lien S."/>
            <person name="Martinez P."/>
        </authorList>
    </citation>
    <scope>NUCLEOTIDE SEQUENCE [LARGE SCALE GENOMIC DNA]</scope>
</reference>
<comment type="catalytic activity">
    <reaction evidence="11">
        <text>L-threonyl-[protein] + ATP = O-phospho-L-threonyl-[protein] + ADP + H(+)</text>
        <dbReference type="Rhea" id="RHEA:46608"/>
        <dbReference type="Rhea" id="RHEA-COMP:11060"/>
        <dbReference type="Rhea" id="RHEA-COMP:11605"/>
        <dbReference type="ChEBI" id="CHEBI:15378"/>
        <dbReference type="ChEBI" id="CHEBI:30013"/>
        <dbReference type="ChEBI" id="CHEBI:30616"/>
        <dbReference type="ChEBI" id="CHEBI:61977"/>
        <dbReference type="ChEBI" id="CHEBI:456216"/>
        <dbReference type="EC" id="2.7.11.22"/>
    </reaction>
</comment>
<evidence type="ECO:0000256" key="13">
    <source>
        <dbReference type="ARBA" id="ARBA00079859"/>
    </source>
</evidence>
<name>A0A8D3DJU2_SCOMX</name>
<dbReference type="Ensembl" id="ENSSMAT00000038926.1">
    <property type="protein sequence ID" value="ENSSMAP00000059801.1"/>
    <property type="gene ID" value="ENSSMAG00000008291.2"/>
</dbReference>
<dbReference type="GeneTree" id="ENSGT00940000158459"/>
<protein>
    <recommendedName>
        <fullName evidence="3">cyclin-dependent kinase</fullName>
        <ecNumber evidence="3">2.7.11.22</ecNumber>
    </recommendedName>
    <alternativeName>
        <fullName evidence="13">Galactosyltransferase-associated protein kinase p58/GTA</fullName>
    </alternativeName>
</protein>
<dbReference type="Pfam" id="PF00069">
    <property type="entry name" value="Pkinase"/>
    <property type="match status" value="1"/>
</dbReference>
<evidence type="ECO:0000256" key="1">
    <source>
        <dbReference type="ARBA" id="ARBA00001946"/>
    </source>
</evidence>
<feature type="compositionally biased region" description="Basic and acidic residues" evidence="14">
    <location>
        <begin position="46"/>
        <end position="68"/>
    </location>
</feature>
<dbReference type="InterPro" id="IPR011009">
    <property type="entry name" value="Kinase-like_dom_sf"/>
</dbReference>
<feature type="domain" description="Protein kinase" evidence="15">
    <location>
        <begin position="377"/>
        <end position="662"/>
    </location>
</feature>
<keyword evidence="4" id="KW-0723">Serine/threonine-protein kinase</keyword>
<dbReference type="Gene3D" id="1.10.510.10">
    <property type="entry name" value="Transferase(Phosphotransferase) domain 1"/>
    <property type="match status" value="1"/>
</dbReference>
<dbReference type="PANTHER" id="PTHR24056:SF107">
    <property type="entry name" value="CYCLIN-DEPENDENT KINASE 11A-RELATED"/>
    <property type="match status" value="1"/>
</dbReference>
<feature type="compositionally biased region" description="Basic and acidic residues" evidence="14">
    <location>
        <begin position="122"/>
        <end position="236"/>
    </location>
</feature>
<evidence type="ECO:0000256" key="3">
    <source>
        <dbReference type="ARBA" id="ARBA00012425"/>
    </source>
</evidence>
<dbReference type="SMART" id="SM00220">
    <property type="entry name" value="S_TKc"/>
    <property type="match status" value="1"/>
</dbReference>
<evidence type="ECO:0000256" key="9">
    <source>
        <dbReference type="ARBA" id="ARBA00022840"/>
    </source>
</evidence>
<feature type="compositionally biased region" description="Polar residues" evidence="14">
    <location>
        <begin position="329"/>
        <end position="341"/>
    </location>
</feature>
<dbReference type="SUPFAM" id="SSF56112">
    <property type="entry name" value="Protein kinase-like (PK-like)"/>
    <property type="match status" value="1"/>
</dbReference>
<proteinExistence type="inferred from homology"/>
<comment type="similarity">
    <text evidence="2">Belongs to the protein kinase superfamily. CMGC Ser/Thr protein kinase family. CDC2/CDKX subfamily.</text>
</comment>
<gene>
    <name evidence="16" type="primary">cdk11b</name>
</gene>
<organism evidence="16 17">
    <name type="scientific">Scophthalmus maximus</name>
    <name type="common">Turbot</name>
    <name type="synonym">Psetta maxima</name>
    <dbReference type="NCBI Taxonomy" id="52904"/>
    <lineage>
        <taxon>Eukaryota</taxon>
        <taxon>Metazoa</taxon>
        <taxon>Chordata</taxon>
        <taxon>Craniata</taxon>
        <taxon>Vertebrata</taxon>
        <taxon>Euteleostomi</taxon>
        <taxon>Actinopterygii</taxon>
        <taxon>Neopterygii</taxon>
        <taxon>Teleostei</taxon>
        <taxon>Neoteleostei</taxon>
        <taxon>Acanthomorphata</taxon>
        <taxon>Carangaria</taxon>
        <taxon>Pleuronectiformes</taxon>
        <taxon>Pleuronectoidei</taxon>
        <taxon>Scophthalmidae</taxon>
        <taxon>Scophthalmus</taxon>
    </lineage>
</organism>
<evidence type="ECO:0000256" key="10">
    <source>
        <dbReference type="ARBA" id="ARBA00023306"/>
    </source>
</evidence>
<dbReference type="GO" id="GO:0005524">
    <property type="term" value="F:ATP binding"/>
    <property type="evidence" value="ECO:0007669"/>
    <property type="project" value="UniProtKB-KW"/>
</dbReference>
<feature type="compositionally biased region" description="Acidic residues" evidence="14">
    <location>
        <begin position="79"/>
        <end position="90"/>
    </location>
</feature>
<feature type="compositionally biased region" description="Basic residues" evidence="14">
    <location>
        <begin position="103"/>
        <end position="121"/>
    </location>
</feature>
<dbReference type="PANTHER" id="PTHR24056">
    <property type="entry name" value="CELL DIVISION PROTEIN KINASE"/>
    <property type="match status" value="1"/>
</dbReference>
<keyword evidence="9" id="KW-0067">ATP-binding</keyword>
<feature type="compositionally biased region" description="Basic and acidic residues" evidence="14">
    <location>
        <begin position="247"/>
        <end position="268"/>
    </location>
</feature>
<keyword evidence="6" id="KW-0808">Transferase</keyword>
<dbReference type="FunFam" id="3.30.200.20:FF:000054">
    <property type="entry name" value="Cyclin-dependent kinase 11B"/>
    <property type="match status" value="1"/>
</dbReference>
<evidence type="ECO:0000313" key="16">
    <source>
        <dbReference type="Ensembl" id="ENSSMAP00000059801.1"/>
    </source>
</evidence>
<keyword evidence="10" id="KW-0131">Cell cycle</keyword>
<dbReference type="GO" id="GO:0005634">
    <property type="term" value="C:nucleus"/>
    <property type="evidence" value="ECO:0007669"/>
    <property type="project" value="UniProtKB-ARBA"/>
</dbReference>
<dbReference type="InterPro" id="IPR045267">
    <property type="entry name" value="CDK11/PITSLRE_STKc"/>
</dbReference>
<evidence type="ECO:0000256" key="6">
    <source>
        <dbReference type="ARBA" id="ARBA00022679"/>
    </source>
</evidence>
<accession>A0A8D3DJU2</accession>
<evidence type="ECO:0000256" key="2">
    <source>
        <dbReference type="ARBA" id="ARBA00006485"/>
    </source>
</evidence>
<feature type="region of interest" description="Disordered" evidence="14">
    <location>
        <begin position="673"/>
        <end position="704"/>
    </location>
</feature>
<dbReference type="PROSITE" id="PS00108">
    <property type="entry name" value="PROTEIN_KINASE_ST"/>
    <property type="match status" value="1"/>
</dbReference>
<comment type="catalytic activity">
    <reaction evidence="12">
        <text>L-seryl-[protein] + ATP = O-phospho-L-seryl-[protein] + ADP + H(+)</text>
        <dbReference type="Rhea" id="RHEA:17989"/>
        <dbReference type="Rhea" id="RHEA-COMP:9863"/>
        <dbReference type="Rhea" id="RHEA-COMP:11604"/>
        <dbReference type="ChEBI" id="CHEBI:15378"/>
        <dbReference type="ChEBI" id="CHEBI:29999"/>
        <dbReference type="ChEBI" id="CHEBI:30616"/>
        <dbReference type="ChEBI" id="CHEBI:83421"/>
        <dbReference type="ChEBI" id="CHEBI:456216"/>
        <dbReference type="EC" id="2.7.11.22"/>
    </reaction>
</comment>
<keyword evidence="5" id="KW-0597">Phosphoprotein</keyword>
<dbReference type="Proteomes" id="UP000694558">
    <property type="component" value="Chromosome 11"/>
</dbReference>
<dbReference type="InterPro" id="IPR008271">
    <property type="entry name" value="Ser/Thr_kinase_AS"/>
</dbReference>
<evidence type="ECO:0000256" key="14">
    <source>
        <dbReference type="SAM" id="MobiDB-lite"/>
    </source>
</evidence>
<feature type="region of interest" description="Disordered" evidence="14">
    <location>
        <begin position="20"/>
        <end position="284"/>
    </location>
</feature>
<evidence type="ECO:0000256" key="7">
    <source>
        <dbReference type="ARBA" id="ARBA00022741"/>
    </source>
</evidence>
<comment type="cofactor">
    <cofactor evidence="1">
        <name>Mg(2+)</name>
        <dbReference type="ChEBI" id="CHEBI:18420"/>
    </cofactor>
</comment>
<dbReference type="AlphaFoldDB" id="A0A8D3DJU2"/>
<dbReference type="GO" id="GO:0007346">
    <property type="term" value="P:regulation of mitotic cell cycle"/>
    <property type="evidence" value="ECO:0007669"/>
    <property type="project" value="TreeGrafter"/>
</dbReference>
<evidence type="ECO:0000259" key="15">
    <source>
        <dbReference type="PROSITE" id="PS50011"/>
    </source>
</evidence>
<feature type="region of interest" description="Disordered" evidence="14">
    <location>
        <begin position="314"/>
        <end position="356"/>
    </location>
</feature>
<keyword evidence="7" id="KW-0547">Nucleotide-binding</keyword>
<dbReference type="PROSITE" id="PS50011">
    <property type="entry name" value="PROTEIN_KINASE_DOM"/>
    <property type="match status" value="1"/>
</dbReference>
<evidence type="ECO:0000256" key="4">
    <source>
        <dbReference type="ARBA" id="ARBA00022527"/>
    </source>
</evidence>